<dbReference type="EMBL" id="CM029044">
    <property type="protein sequence ID" value="KAG2607440.1"/>
    <property type="molecule type" value="Genomic_DNA"/>
</dbReference>
<sequence>MAALKMAGICMLALILGQLMTAAAASPPLLQQGRRLLVADGTGRERHYPASIPPCPCPRRRPSPSTTYCPCLK</sequence>
<feature type="signal peptide" evidence="1">
    <location>
        <begin position="1"/>
        <end position="25"/>
    </location>
</feature>
<evidence type="ECO:0000313" key="2">
    <source>
        <dbReference type="EMBL" id="KAG2607440.1"/>
    </source>
</evidence>
<proteinExistence type="predicted"/>
<organism evidence="2 3">
    <name type="scientific">Panicum virgatum</name>
    <name type="common">Blackwell switchgrass</name>
    <dbReference type="NCBI Taxonomy" id="38727"/>
    <lineage>
        <taxon>Eukaryota</taxon>
        <taxon>Viridiplantae</taxon>
        <taxon>Streptophyta</taxon>
        <taxon>Embryophyta</taxon>
        <taxon>Tracheophyta</taxon>
        <taxon>Spermatophyta</taxon>
        <taxon>Magnoliopsida</taxon>
        <taxon>Liliopsida</taxon>
        <taxon>Poales</taxon>
        <taxon>Poaceae</taxon>
        <taxon>PACMAD clade</taxon>
        <taxon>Panicoideae</taxon>
        <taxon>Panicodae</taxon>
        <taxon>Paniceae</taxon>
        <taxon>Panicinae</taxon>
        <taxon>Panicum</taxon>
        <taxon>Panicum sect. Hiantes</taxon>
    </lineage>
</organism>
<comment type="caution">
    <text evidence="2">The sequence shown here is derived from an EMBL/GenBank/DDBJ whole genome shotgun (WGS) entry which is preliminary data.</text>
</comment>
<name>A0A8T0T8X4_PANVG</name>
<dbReference type="Proteomes" id="UP000823388">
    <property type="component" value="Chromosome 4N"/>
</dbReference>
<feature type="chain" id="PRO_5035843065" evidence="1">
    <location>
        <begin position="26"/>
        <end position="73"/>
    </location>
</feature>
<accession>A0A8T0T8X4</accession>
<evidence type="ECO:0000313" key="3">
    <source>
        <dbReference type="Proteomes" id="UP000823388"/>
    </source>
</evidence>
<evidence type="ECO:0000256" key="1">
    <source>
        <dbReference type="SAM" id="SignalP"/>
    </source>
</evidence>
<protein>
    <submittedName>
        <fullName evidence="2">Uncharacterized protein</fullName>
    </submittedName>
</protein>
<keyword evidence="3" id="KW-1185">Reference proteome</keyword>
<dbReference type="AlphaFoldDB" id="A0A8T0T8X4"/>
<keyword evidence="1" id="KW-0732">Signal</keyword>
<gene>
    <name evidence="2" type="ORF">PVAP13_4NG247611</name>
</gene>
<reference evidence="2" key="1">
    <citation type="submission" date="2020-05" db="EMBL/GenBank/DDBJ databases">
        <title>WGS assembly of Panicum virgatum.</title>
        <authorList>
            <person name="Lovell J.T."/>
            <person name="Jenkins J."/>
            <person name="Shu S."/>
            <person name="Juenger T.E."/>
            <person name="Schmutz J."/>
        </authorList>
    </citation>
    <scope>NUCLEOTIDE SEQUENCE</scope>
    <source>
        <strain evidence="2">AP13</strain>
    </source>
</reference>